<dbReference type="Gene3D" id="3.30.70.330">
    <property type="match status" value="1"/>
</dbReference>
<reference evidence="8 9" key="1">
    <citation type="submission" date="2017-06" db="EMBL/GenBank/DDBJ databases">
        <title>Aedes aegypti genome working group (AGWG) sequencing and assembly.</title>
        <authorList>
            <consortium name="Aedes aegypti Genome Working Group (AGWG)"/>
            <person name="Matthews B.J."/>
        </authorList>
    </citation>
    <scope>NUCLEOTIDE SEQUENCE [LARGE SCALE GENOMIC DNA]</scope>
    <source>
        <strain evidence="8 9">LVP_AGWG</strain>
    </source>
</reference>
<feature type="compositionally biased region" description="Low complexity" evidence="6">
    <location>
        <begin position="11"/>
        <end position="20"/>
    </location>
</feature>
<evidence type="ECO:0000256" key="4">
    <source>
        <dbReference type="ARBA" id="ARBA00023242"/>
    </source>
</evidence>
<feature type="domain" description="RRM" evidence="7">
    <location>
        <begin position="71"/>
        <end position="149"/>
    </location>
</feature>
<dbReference type="Proteomes" id="UP000008820">
    <property type="component" value="Chromosome 3"/>
</dbReference>
<dbReference type="GO" id="GO:0000398">
    <property type="term" value="P:mRNA splicing, via spliceosome"/>
    <property type="evidence" value="ECO:0007669"/>
    <property type="project" value="TreeGrafter"/>
</dbReference>
<keyword evidence="9" id="KW-1185">Reference proteome</keyword>
<dbReference type="AlphaFoldDB" id="A0A1S4EXW4"/>
<evidence type="ECO:0000259" key="7">
    <source>
        <dbReference type="PROSITE" id="PS50102"/>
    </source>
</evidence>
<dbReference type="InterPro" id="IPR051183">
    <property type="entry name" value="U1_U11-U12_snRNP_70-35kDa"/>
</dbReference>
<name>A0A1S4EXW4_AEDAE</name>
<keyword evidence="3" id="KW-0694">RNA-binding</keyword>
<dbReference type="VEuPathDB" id="VectorBase:AAEL001131"/>
<proteinExistence type="predicted"/>
<comment type="subcellular location">
    <subcellularLocation>
        <location evidence="1">Nucleus</location>
    </subcellularLocation>
</comment>
<dbReference type="SUPFAM" id="SSF54928">
    <property type="entry name" value="RNA-binding domain, RBD"/>
    <property type="match status" value="1"/>
</dbReference>
<feature type="compositionally biased region" description="Basic and acidic residues" evidence="6">
    <location>
        <begin position="1"/>
        <end position="10"/>
    </location>
</feature>
<organism evidence="8 9">
    <name type="scientific">Aedes aegypti</name>
    <name type="common">Yellowfever mosquito</name>
    <name type="synonym">Culex aegypti</name>
    <dbReference type="NCBI Taxonomy" id="7159"/>
    <lineage>
        <taxon>Eukaryota</taxon>
        <taxon>Metazoa</taxon>
        <taxon>Ecdysozoa</taxon>
        <taxon>Arthropoda</taxon>
        <taxon>Hexapoda</taxon>
        <taxon>Insecta</taxon>
        <taxon>Pterygota</taxon>
        <taxon>Neoptera</taxon>
        <taxon>Endopterygota</taxon>
        <taxon>Diptera</taxon>
        <taxon>Nematocera</taxon>
        <taxon>Culicoidea</taxon>
        <taxon>Culicidae</taxon>
        <taxon>Culicinae</taxon>
        <taxon>Aedini</taxon>
        <taxon>Aedes</taxon>
        <taxon>Stegomyia</taxon>
    </lineage>
</organism>
<dbReference type="GO" id="GO:0071011">
    <property type="term" value="C:precatalytic spliceosome"/>
    <property type="evidence" value="ECO:0007669"/>
    <property type="project" value="TreeGrafter"/>
</dbReference>
<dbReference type="InterPro" id="IPR012677">
    <property type="entry name" value="Nucleotide-bd_a/b_plait_sf"/>
</dbReference>
<dbReference type="EnsemblMetazoa" id="AAEL001131-RA">
    <property type="protein sequence ID" value="AAEL001131-PA"/>
    <property type="gene ID" value="AAEL001131"/>
</dbReference>
<evidence type="ECO:0000256" key="5">
    <source>
        <dbReference type="ARBA" id="ARBA00031739"/>
    </source>
</evidence>
<dbReference type="GO" id="GO:0017069">
    <property type="term" value="F:snRNA binding"/>
    <property type="evidence" value="ECO:0007669"/>
    <property type="project" value="TreeGrafter"/>
</dbReference>
<dbReference type="PROSITE" id="PS50102">
    <property type="entry name" value="RRM"/>
    <property type="match status" value="1"/>
</dbReference>
<dbReference type="InterPro" id="IPR035979">
    <property type="entry name" value="RBD_domain_sf"/>
</dbReference>
<evidence type="ECO:0000256" key="1">
    <source>
        <dbReference type="ARBA" id="ARBA00004123"/>
    </source>
</evidence>
<sequence>MSSRRDRDSSSPRLSSSSSSKPWTKFARDVYDPIKVGSIDGTDEFPHDRALVRAMNSSYKPNRKVVGDPLCTIFVGRLAPSVDENQLRKLFERFGTIVRCRLVRDVVTELSRGYGFVEFSERKSALRAIDEMHGRNLEGKELLVDEEWERRLKGWKPRRLGGGFGGRQKSQQLRFGCKERPWRKPVSDLRHLSRNEFHRITKQQRQLLDSIELA</sequence>
<evidence type="ECO:0000313" key="9">
    <source>
        <dbReference type="Proteomes" id="UP000008820"/>
    </source>
</evidence>
<dbReference type="SMART" id="SM00360">
    <property type="entry name" value="RRM"/>
    <property type="match status" value="1"/>
</dbReference>
<evidence type="ECO:0000256" key="2">
    <source>
        <dbReference type="ARBA" id="ARBA00021080"/>
    </source>
</evidence>
<feature type="region of interest" description="Disordered" evidence="6">
    <location>
        <begin position="1"/>
        <end position="23"/>
    </location>
</feature>
<dbReference type="FunFam" id="3.30.70.330:FF:000132">
    <property type="entry name" value="Small nuclear ribonucleoprotein U11/U12 subunit 35"/>
    <property type="match status" value="1"/>
</dbReference>
<dbReference type="GO" id="GO:0003729">
    <property type="term" value="F:mRNA binding"/>
    <property type="evidence" value="ECO:0007669"/>
    <property type="project" value="TreeGrafter"/>
</dbReference>
<accession>A0A1S4EXW4</accession>
<reference evidence="8" key="2">
    <citation type="submission" date="2020-05" db="UniProtKB">
        <authorList>
            <consortium name="EnsemblMetazoa"/>
        </authorList>
    </citation>
    <scope>IDENTIFICATION</scope>
    <source>
        <strain evidence="8">LVP_AGWG</strain>
    </source>
</reference>
<protein>
    <recommendedName>
        <fullName evidence="2">U11/U12 small nuclear ribonucleoprotein 35 kDa protein</fullName>
    </recommendedName>
    <alternativeName>
        <fullName evidence="5">U1 snRNP-binding protein homolog</fullName>
    </alternativeName>
</protein>
<evidence type="ECO:0000256" key="3">
    <source>
        <dbReference type="ARBA" id="ARBA00022884"/>
    </source>
</evidence>
<dbReference type="InParanoid" id="A0A1S4EXW4"/>
<dbReference type="PANTHER" id="PTHR13952">
    <property type="entry name" value="U1 SMALL NUCLEAR RIBONUCLEOPROTEIN 70 KD"/>
    <property type="match status" value="1"/>
</dbReference>
<gene>
    <name evidence="8" type="primary">5568585</name>
</gene>
<evidence type="ECO:0000313" key="8">
    <source>
        <dbReference type="EnsemblMetazoa" id="AAEL001131-PA"/>
    </source>
</evidence>
<keyword evidence="4" id="KW-0539">Nucleus</keyword>
<dbReference type="Pfam" id="PF00076">
    <property type="entry name" value="RRM_1"/>
    <property type="match status" value="1"/>
</dbReference>
<evidence type="ECO:0000256" key="6">
    <source>
        <dbReference type="SAM" id="MobiDB-lite"/>
    </source>
</evidence>
<dbReference type="PANTHER" id="PTHR13952:SF6">
    <property type="entry name" value="U11_U12 SMALL NUCLEAR RIBONUCLEOPROTEIN 35 KDA PROTEIN"/>
    <property type="match status" value="1"/>
</dbReference>
<dbReference type="InterPro" id="IPR000504">
    <property type="entry name" value="RRM_dom"/>
</dbReference>
<dbReference type="OrthoDB" id="6159137at2759"/>